<gene>
    <name evidence="2" type="ORF">FF011L_12330</name>
</gene>
<keyword evidence="1" id="KW-0175">Coiled coil</keyword>
<keyword evidence="3" id="KW-1185">Reference proteome</keyword>
<name>A0A517MC70_9BACT</name>
<dbReference type="KEGG" id="rml:FF011L_12330"/>
<accession>A0A517MC70</accession>
<evidence type="ECO:0000256" key="1">
    <source>
        <dbReference type="SAM" id="Coils"/>
    </source>
</evidence>
<dbReference type="EMBL" id="CP036262">
    <property type="protein sequence ID" value="QDS92490.1"/>
    <property type="molecule type" value="Genomic_DNA"/>
</dbReference>
<dbReference type="Proteomes" id="UP000320672">
    <property type="component" value="Chromosome"/>
</dbReference>
<dbReference type="AlphaFoldDB" id="A0A517MC70"/>
<reference evidence="2 3" key="1">
    <citation type="submission" date="2019-02" db="EMBL/GenBank/DDBJ databases">
        <title>Deep-cultivation of Planctomycetes and their phenomic and genomic characterization uncovers novel biology.</title>
        <authorList>
            <person name="Wiegand S."/>
            <person name="Jogler M."/>
            <person name="Boedeker C."/>
            <person name="Pinto D."/>
            <person name="Vollmers J."/>
            <person name="Rivas-Marin E."/>
            <person name="Kohn T."/>
            <person name="Peeters S.H."/>
            <person name="Heuer A."/>
            <person name="Rast P."/>
            <person name="Oberbeckmann S."/>
            <person name="Bunk B."/>
            <person name="Jeske O."/>
            <person name="Meyerdierks A."/>
            <person name="Storesund J.E."/>
            <person name="Kallscheuer N."/>
            <person name="Luecker S."/>
            <person name="Lage O.M."/>
            <person name="Pohl T."/>
            <person name="Merkel B.J."/>
            <person name="Hornburger P."/>
            <person name="Mueller R.-W."/>
            <person name="Bruemmer F."/>
            <person name="Labrenz M."/>
            <person name="Spormann A.M."/>
            <person name="Op den Camp H."/>
            <person name="Overmann J."/>
            <person name="Amann R."/>
            <person name="Jetten M.S.M."/>
            <person name="Mascher T."/>
            <person name="Medema M.H."/>
            <person name="Devos D.P."/>
            <person name="Kaster A.-K."/>
            <person name="Ovreas L."/>
            <person name="Rohde M."/>
            <person name="Galperin M.Y."/>
            <person name="Jogler C."/>
        </authorList>
    </citation>
    <scope>NUCLEOTIDE SEQUENCE [LARGE SCALE GENOMIC DNA]</scope>
    <source>
        <strain evidence="2 3">FF011L</strain>
    </source>
</reference>
<sequence length="219" mass="24534">MQSNDSLKEQVSQLTGEVKVLRESVDELKTALEWAIRNARITVHFDETANSQPSQVAEPPPTPATHQKQLTLNFETQATFKVAEQLTASEQPGKNVLSIEDYKARTRAIWDAVNAWIIEFTPSIEFDAHELGVYEKIKPESQGSFSDEDQERLLKDDYALACGVAIAVEDASILMEDHGHADDAESLTRAYYLAIALKSADFDLEHYLPGFPVHCMERP</sequence>
<evidence type="ECO:0000313" key="2">
    <source>
        <dbReference type="EMBL" id="QDS92490.1"/>
    </source>
</evidence>
<proteinExistence type="predicted"/>
<evidence type="ECO:0000313" key="3">
    <source>
        <dbReference type="Proteomes" id="UP000320672"/>
    </source>
</evidence>
<organism evidence="2 3">
    <name type="scientific">Roseimaritima multifibrata</name>
    <dbReference type="NCBI Taxonomy" id="1930274"/>
    <lineage>
        <taxon>Bacteria</taxon>
        <taxon>Pseudomonadati</taxon>
        <taxon>Planctomycetota</taxon>
        <taxon>Planctomycetia</taxon>
        <taxon>Pirellulales</taxon>
        <taxon>Pirellulaceae</taxon>
        <taxon>Roseimaritima</taxon>
    </lineage>
</organism>
<dbReference type="RefSeq" id="WP_145350735.1">
    <property type="nucleotide sequence ID" value="NZ_CP036262.1"/>
</dbReference>
<dbReference type="OrthoDB" id="9936955at2"/>
<protein>
    <submittedName>
        <fullName evidence="2">Uncharacterized protein</fullName>
    </submittedName>
</protein>
<feature type="coiled-coil region" evidence="1">
    <location>
        <begin position="4"/>
        <end position="31"/>
    </location>
</feature>